<sequence length="68" mass="7385">MSEGTAVAKEPAPASHDRVSRSDRYSTTAMTAHVSAVDNPTHIPSPRIHDILPRGNVVIQRRTGAKLR</sequence>
<proteinExistence type="predicted"/>
<evidence type="ECO:0000313" key="2">
    <source>
        <dbReference type="EMBL" id="GAA2459832.1"/>
    </source>
</evidence>
<comment type="caution">
    <text evidence="2">The sequence shown here is derived from an EMBL/GenBank/DDBJ whole genome shotgun (WGS) entry which is preliminary data.</text>
</comment>
<evidence type="ECO:0000256" key="1">
    <source>
        <dbReference type="SAM" id="MobiDB-lite"/>
    </source>
</evidence>
<dbReference type="Proteomes" id="UP001501638">
    <property type="component" value="Unassembled WGS sequence"/>
</dbReference>
<keyword evidence="3" id="KW-1185">Reference proteome</keyword>
<feature type="compositionally biased region" description="Basic and acidic residues" evidence="1">
    <location>
        <begin position="15"/>
        <end position="24"/>
    </location>
</feature>
<reference evidence="2 3" key="1">
    <citation type="journal article" date="2019" name="Int. J. Syst. Evol. Microbiol.">
        <title>The Global Catalogue of Microorganisms (GCM) 10K type strain sequencing project: providing services to taxonomists for standard genome sequencing and annotation.</title>
        <authorList>
            <consortium name="The Broad Institute Genomics Platform"/>
            <consortium name="The Broad Institute Genome Sequencing Center for Infectious Disease"/>
            <person name="Wu L."/>
            <person name="Ma J."/>
        </authorList>
    </citation>
    <scope>NUCLEOTIDE SEQUENCE [LARGE SCALE GENOMIC DNA]</scope>
    <source>
        <strain evidence="2 3">JCM 6305</strain>
    </source>
</reference>
<evidence type="ECO:0000313" key="3">
    <source>
        <dbReference type="Proteomes" id="UP001501638"/>
    </source>
</evidence>
<accession>A0ABN3KHI7</accession>
<organism evidence="2 3">
    <name type="scientific">Streptomyces macrosporus</name>
    <dbReference type="NCBI Taxonomy" id="44032"/>
    <lineage>
        <taxon>Bacteria</taxon>
        <taxon>Bacillati</taxon>
        <taxon>Actinomycetota</taxon>
        <taxon>Actinomycetes</taxon>
        <taxon>Kitasatosporales</taxon>
        <taxon>Streptomycetaceae</taxon>
        <taxon>Streptomyces</taxon>
    </lineage>
</organism>
<gene>
    <name evidence="2" type="ORF">GCM10010405_50090</name>
</gene>
<feature type="region of interest" description="Disordered" evidence="1">
    <location>
        <begin position="1"/>
        <end position="26"/>
    </location>
</feature>
<protein>
    <submittedName>
        <fullName evidence="2">Uncharacterized protein</fullName>
    </submittedName>
</protein>
<name>A0ABN3KHI7_9ACTN</name>
<dbReference type="EMBL" id="BAAASZ010000035">
    <property type="protein sequence ID" value="GAA2459832.1"/>
    <property type="molecule type" value="Genomic_DNA"/>
</dbReference>